<evidence type="ECO:0000313" key="8">
    <source>
        <dbReference type="Proteomes" id="UP000562929"/>
    </source>
</evidence>
<gene>
    <name evidence="7" type="ORF">GQ602_001537</name>
</gene>
<dbReference type="EMBL" id="JAACLJ010000001">
    <property type="protein sequence ID" value="KAF4595924.1"/>
    <property type="molecule type" value="Genomic_DNA"/>
</dbReference>
<dbReference type="GO" id="GO:0046167">
    <property type="term" value="P:glycerol-3-phosphate biosynthetic process"/>
    <property type="evidence" value="ECO:0007669"/>
    <property type="project" value="TreeGrafter"/>
</dbReference>
<accession>A0A8H4QE95</accession>
<dbReference type="OrthoDB" id="5422795at2759"/>
<protein>
    <submittedName>
        <fullName evidence="7">Glycerol kinase</fullName>
    </submittedName>
</protein>
<sequence length="98" mass="9827">MALDSGHPLDSLAADGGLSASDLCMQTQADVAGIPVLRPCVPEATSLGAALAAGLAVGVWKDVGGFPRVGDGGTVLFRPAIGGEERERRRGCGRGLLA</sequence>
<dbReference type="InterPro" id="IPR043129">
    <property type="entry name" value="ATPase_NBD"/>
</dbReference>
<dbReference type="PANTHER" id="PTHR10196">
    <property type="entry name" value="SUGAR KINASE"/>
    <property type="match status" value="1"/>
</dbReference>
<dbReference type="GO" id="GO:0004370">
    <property type="term" value="F:glycerol kinase activity"/>
    <property type="evidence" value="ECO:0007669"/>
    <property type="project" value="TreeGrafter"/>
</dbReference>
<organism evidence="7 8">
    <name type="scientific">Ophiocordyceps camponoti-floridani</name>
    <dbReference type="NCBI Taxonomy" id="2030778"/>
    <lineage>
        <taxon>Eukaryota</taxon>
        <taxon>Fungi</taxon>
        <taxon>Dikarya</taxon>
        <taxon>Ascomycota</taxon>
        <taxon>Pezizomycotina</taxon>
        <taxon>Sordariomycetes</taxon>
        <taxon>Hypocreomycetidae</taxon>
        <taxon>Hypocreales</taxon>
        <taxon>Ophiocordycipitaceae</taxon>
        <taxon>Ophiocordyceps</taxon>
    </lineage>
</organism>
<evidence type="ECO:0000256" key="3">
    <source>
        <dbReference type="ARBA" id="ARBA00022741"/>
    </source>
</evidence>
<dbReference type="Gene3D" id="3.30.420.40">
    <property type="match status" value="1"/>
</dbReference>
<dbReference type="GO" id="GO:0005524">
    <property type="term" value="F:ATP binding"/>
    <property type="evidence" value="ECO:0007669"/>
    <property type="project" value="UniProtKB-KW"/>
</dbReference>
<dbReference type="PANTHER" id="PTHR10196:SF69">
    <property type="entry name" value="GLYCEROL KINASE"/>
    <property type="match status" value="1"/>
</dbReference>
<keyword evidence="3" id="KW-0547">Nucleotide-binding</keyword>
<keyword evidence="8" id="KW-1185">Reference proteome</keyword>
<comment type="caution">
    <text evidence="7">The sequence shown here is derived from an EMBL/GenBank/DDBJ whole genome shotgun (WGS) entry which is preliminary data.</text>
</comment>
<dbReference type="AlphaFoldDB" id="A0A8H4QE95"/>
<dbReference type="GO" id="GO:0006071">
    <property type="term" value="P:glycerol metabolic process"/>
    <property type="evidence" value="ECO:0007669"/>
    <property type="project" value="TreeGrafter"/>
</dbReference>
<reference evidence="7 8" key="1">
    <citation type="journal article" date="2020" name="G3 (Bethesda)">
        <title>Genetic Underpinnings of Host Manipulation by Ophiocordyceps as Revealed by Comparative Transcriptomics.</title>
        <authorList>
            <person name="Will I."/>
            <person name="Das B."/>
            <person name="Trinh T."/>
            <person name="Brachmann A."/>
            <person name="Ohm R.A."/>
            <person name="de Bekker C."/>
        </authorList>
    </citation>
    <scope>NUCLEOTIDE SEQUENCE [LARGE SCALE GENOMIC DNA]</scope>
    <source>
        <strain evidence="7 8">EC05</strain>
    </source>
</reference>
<dbReference type="Pfam" id="PF02782">
    <property type="entry name" value="FGGY_C"/>
    <property type="match status" value="1"/>
</dbReference>
<evidence type="ECO:0000259" key="6">
    <source>
        <dbReference type="Pfam" id="PF02782"/>
    </source>
</evidence>
<feature type="domain" description="Carbohydrate kinase FGGY C-terminal" evidence="6">
    <location>
        <begin position="4"/>
        <end position="56"/>
    </location>
</feature>
<dbReference type="Proteomes" id="UP000562929">
    <property type="component" value="Unassembled WGS sequence"/>
</dbReference>
<dbReference type="InterPro" id="IPR018485">
    <property type="entry name" value="FGGY_C"/>
</dbReference>
<comment type="similarity">
    <text evidence="1">Belongs to the FGGY kinase family.</text>
</comment>
<name>A0A8H4QE95_9HYPO</name>
<evidence type="ECO:0000256" key="1">
    <source>
        <dbReference type="ARBA" id="ARBA00009156"/>
    </source>
</evidence>
<evidence type="ECO:0000256" key="5">
    <source>
        <dbReference type="ARBA" id="ARBA00022840"/>
    </source>
</evidence>
<dbReference type="GO" id="GO:0006641">
    <property type="term" value="P:triglyceride metabolic process"/>
    <property type="evidence" value="ECO:0007669"/>
    <property type="project" value="TreeGrafter"/>
</dbReference>
<evidence type="ECO:0000313" key="7">
    <source>
        <dbReference type="EMBL" id="KAF4595924.1"/>
    </source>
</evidence>
<keyword evidence="5" id="KW-0067">ATP-binding</keyword>
<evidence type="ECO:0000256" key="4">
    <source>
        <dbReference type="ARBA" id="ARBA00022777"/>
    </source>
</evidence>
<dbReference type="GO" id="GO:0005739">
    <property type="term" value="C:mitochondrion"/>
    <property type="evidence" value="ECO:0007669"/>
    <property type="project" value="TreeGrafter"/>
</dbReference>
<keyword evidence="2" id="KW-0808">Transferase</keyword>
<evidence type="ECO:0000256" key="2">
    <source>
        <dbReference type="ARBA" id="ARBA00022679"/>
    </source>
</evidence>
<keyword evidence="4 7" id="KW-0418">Kinase</keyword>
<proteinExistence type="inferred from homology"/>
<dbReference type="SUPFAM" id="SSF53067">
    <property type="entry name" value="Actin-like ATPase domain"/>
    <property type="match status" value="1"/>
</dbReference>